<proteinExistence type="predicted"/>
<dbReference type="AlphaFoldDB" id="A0A150M3Q2"/>
<evidence type="ECO:0000313" key="2">
    <source>
        <dbReference type="EMBL" id="KYD19227.1"/>
    </source>
</evidence>
<feature type="region of interest" description="Disordered" evidence="1">
    <location>
        <begin position="1"/>
        <end position="56"/>
    </location>
</feature>
<comment type="caution">
    <text evidence="2">The sequence shown here is derived from an EMBL/GenBank/DDBJ whole genome shotgun (WGS) entry which is preliminary data.</text>
</comment>
<dbReference type="Proteomes" id="UP000075683">
    <property type="component" value="Unassembled WGS sequence"/>
</dbReference>
<dbReference type="EMBL" id="LQYT01000043">
    <property type="protein sequence ID" value="KYD19227.1"/>
    <property type="molecule type" value="Genomic_DNA"/>
</dbReference>
<gene>
    <name evidence="2" type="ORF">B4135_2151</name>
</gene>
<dbReference type="STRING" id="301148.B4135_2151"/>
<organism evidence="2 3">
    <name type="scientific">Caldibacillus debilis</name>
    <dbReference type="NCBI Taxonomy" id="301148"/>
    <lineage>
        <taxon>Bacteria</taxon>
        <taxon>Bacillati</taxon>
        <taxon>Bacillota</taxon>
        <taxon>Bacilli</taxon>
        <taxon>Bacillales</taxon>
        <taxon>Bacillaceae</taxon>
        <taxon>Caldibacillus</taxon>
    </lineage>
</organism>
<sequence length="90" mass="9799">MRKRRRAARCSGSPFAFSGERARSPAHRRHGGPPTFAAGAWPGEPAISGEKQGGNRKIFPPLADPFVTNRGKFYNAGKNHGGIFFFSRGK</sequence>
<protein>
    <submittedName>
        <fullName evidence="2">Uncharacterized protein</fullName>
    </submittedName>
</protein>
<name>A0A150M3Q2_9BACI</name>
<reference evidence="2 3" key="1">
    <citation type="submission" date="2016-01" db="EMBL/GenBank/DDBJ databases">
        <title>Draft Genome Sequences of Seven Thermophilic Sporeformers Isolated from Foods.</title>
        <authorList>
            <person name="Berendsen E.M."/>
            <person name="Wells-Bennik M.H."/>
            <person name="Krawcyk A.O."/>
            <person name="De Jong A."/>
            <person name="Holsappel S."/>
            <person name="Eijlander R.T."/>
            <person name="Kuipers O.P."/>
        </authorList>
    </citation>
    <scope>NUCLEOTIDE SEQUENCE [LARGE SCALE GENOMIC DNA]</scope>
    <source>
        <strain evidence="2 3">B4135</strain>
    </source>
</reference>
<evidence type="ECO:0000313" key="3">
    <source>
        <dbReference type="Proteomes" id="UP000075683"/>
    </source>
</evidence>
<accession>A0A150M3Q2</accession>
<evidence type="ECO:0000256" key="1">
    <source>
        <dbReference type="SAM" id="MobiDB-lite"/>
    </source>
</evidence>